<name>A0A137NZ56_CONC2</name>
<dbReference type="PANTHER" id="PTHR28180">
    <property type="entry name" value="CONSERVED MITOCHONDRIAL PROTEIN-RELATED"/>
    <property type="match status" value="1"/>
</dbReference>
<proteinExistence type="predicted"/>
<dbReference type="Gene3D" id="1.20.1290.10">
    <property type="entry name" value="AhpD-like"/>
    <property type="match status" value="1"/>
</dbReference>
<dbReference type="OrthoDB" id="5537330at2759"/>
<sequence length="222" mass="25279">MSIELNFGGLLDELNLVKNLELKTYLIITYLNASNKPQQIKEFLNYLLEAETYSNILKNDSVVYFQRLKECLLKSSPLCGFPYVINSMNIVNEFIETKFEGLEVEHALRYGSENNSNNQNELDYNNGTKLFGSIYDVKTEKLTSKLATNSQDMKNFIIQDIYGKLLSNFSLLSFEETELIVITSLLALNVPPQLKSHLIGAKNAGISKELLDQLQEVFKSQQ</sequence>
<dbReference type="STRING" id="796925.A0A137NZ56"/>
<accession>A0A137NZ56</accession>
<dbReference type="OMA" id="RNTWYFI"/>
<reference evidence="1 2" key="1">
    <citation type="journal article" date="2015" name="Genome Biol. Evol.">
        <title>Phylogenomic analyses indicate that early fungi evolved digesting cell walls of algal ancestors of land plants.</title>
        <authorList>
            <person name="Chang Y."/>
            <person name="Wang S."/>
            <person name="Sekimoto S."/>
            <person name="Aerts A.L."/>
            <person name="Choi C."/>
            <person name="Clum A."/>
            <person name="LaButti K.M."/>
            <person name="Lindquist E.A."/>
            <person name="Yee Ngan C."/>
            <person name="Ohm R.A."/>
            <person name="Salamov A.A."/>
            <person name="Grigoriev I.V."/>
            <person name="Spatafora J.W."/>
            <person name="Berbee M.L."/>
        </authorList>
    </citation>
    <scope>NUCLEOTIDE SEQUENCE [LARGE SCALE GENOMIC DNA]</scope>
    <source>
        <strain evidence="1 2">NRRL 28638</strain>
    </source>
</reference>
<dbReference type="SUPFAM" id="SSF69118">
    <property type="entry name" value="AhpD-like"/>
    <property type="match status" value="1"/>
</dbReference>
<evidence type="ECO:0008006" key="3">
    <source>
        <dbReference type="Google" id="ProtNLM"/>
    </source>
</evidence>
<evidence type="ECO:0000313" key="1">
    <source>
        <dbReference type="EMBL" id="KXN68120.1"/>
    </source>
</evidence>
<evidence type="ECO:0000313" key="2">
    <source>
        <dbReference type="Proteomes" id="UP000070444"/>
    </source>
</evidence>
<dbReference type="InterPro" id="IPR052999">
    <property type="entry name" value="PTS1_Protein"/>
</dbReference>
<protein>
    <recommendedName>
        <fullName evidence="3">Carboxymuconolactone decarboxylase-like domain-containing protein</fullName>
    </recommendedName>
</protein>
<gene>
    <name evidence="1" type="ORF">CONCODRAFT_9718</name>
</gene>
<dbReference type="AlphaFoldDB" id="A0A137NZ56"/>
<dbReference type="PANTHER" id="PTHR28180:SF2">
    <property type="entry name" value="PEROXISOMAL PROTEIN 2"/>
    <property type="match status" value="1"/>
</dbReference>
<dbReference type="EMBL" id="KQ964595">
    <property type="protein sequence ID" value="KXN68120.1"/>
    <property type="molecule type" value="Genomic_DNA"/>
</dbReference>
<dbReference type="Proteomes" id="UP000070444">
    <property type="component" value="Unassembled WGS sequence"/>
</dbReference>
<organism evidence="1 2">
    <name type="scientific">Conidiobolus coronatus (strain ATCC 28846 / CBS 209.66 / NRRL 28638)</name>
    <name type="common">Delacroixia coronata</name>
    <dbReference type="NCBI Taxonomy" id="796925"/>
    <lineage>
        <taxon>Eukaryota</taxon>
        <taxon>Fungi</taxon>
        <taxon>Fungi incertae sedis</taxon>
        <taxon>Zoopagomycota</taxon>
        <taxon>Entomophthoromycotina</taxon>
        <taxon>Entomophthoromycetes</taxon>
        <taxon>Entomophthorales</taxon>
        <taxon>Ancylistaceae</taxon>
        <taxon>Conidiobolus</taxon>
    </lineage>
</organism>
<keyword evidence="2" id="KW-1185">Reference proteome</keyword>
<dbReference type="InterPro" id="IPR029032">
    <property type="entry name" value="AhpD-like"/>
</dbReference>